<dbReference type="GO" id="GO:0006952">
    <property type="term" value="P:defense response"/>
    <property type="evidence" value="ECO:0007669"/>
    <property type="project" value="InterPro"/>
</dbReference>
<feature type="non-terminal residue" evidence="2">
    <location>
        <position position="1"/>
    </location>
</feature>
<dbReference type="InterPro" id="IPR023393">
    <property type="entry name" value="START-like_dom_sf"/>
</dbReference>
<dbReference type="InterPro" id="IPR000916">
    <property type="entry name" value="Bet_v_I/MLP"/>
</dbReference>
<evidence type="ECO:0000313" key="3">
    <source>
        <dbReference type="Proteomes" id="UP000594638"/>
    </source>
</evidence>
<dbReference type="InterPro" id="IPR051761">
    <property type="entry name" value="MLP-like_ligand-binding"/>
</dbReference>
<organism evidence="2 3">
    <name type="scientific">Olea europaea subsp. europaea</name>
    <dbReference type="NCBI Taxonomy" id="158383"/>
    <lineage>
        <taxon>Eukaryota</taxon>
        <taxon>Viridiplantae</taxon>
        <taxon>Streptophyta</taxon>
        <taxon>Embryophyta</taxon>
        <taxon>Tracheophyta</taxon>
        <taxon>Spermatophyta</taxon>
        <taxon>Magnoliopsida</taxon>
        <taxon>eudicotyledons</taxon>
        <taxon>Gunneridae</taxon>
        <taxon>Pentapetalae</taxon>
        <taxon>asterids</taxon>
        <taxon>lamiids</taxon>
        <taxon>Lamiales</taxon>
        <taxon>Oleaceae</taxon>
        <taxon>Oleeae</taxon>
        <taxon>Olea</taxon>
    </lineage>
</organism>
<dbReference type="PANTHER" id="PTHR31907">
    <property type="entry name" value="MLP-LIKE PROTEIN 423"/>
    <property type="match status" value="1"/>
</dbReference>
<proteinExistence type="predicted"/>
<feature type="domain" description="Bet v I/Major latex protein" evidence="1">
    <location>
        <begin position="1"/>
        <end position="88"/>
    </location>
</feature>
<dbReference type="OrthoDB" id="1858121at2759"/>
<keyword evidence="3" id="KW-1185">Reference proteome</keyword>
<dbReference type="EMBL" id="CACTIH010000321">
    <property type="protein sequence ID" value="CAA2959397.1"/>
    <property type="molecule type" value="Genomic_DNA"/>
</dbReference>
<sequence>GKPQIAEEVIEAIDEEKRSVTFKLIEGDLQEVLKDFKVSFHVETDGDIDLITWTLENKKLNDDVEDPLTLLGLCIKLAKDIESHHLKAP</sequence>
<accession>A0A8S0PXM6</accession>
<name>A0A8S0PXM6_OLEEU</name>
<evidence type="ECO:0000313" key="2">
    <source>
        <dbReference type="EMBL" id="CAA2959397.1"/>
    </source>
</evidence>
<gene>
    <name evidence="2" type="ORF">OLEA9_A057892</name>
</gene>
<reference evidence="2 3" key="1">
    <citation type="submission" date="2019-12" db="EMBL/GenBank/DDBJ databases">
        <authorList>
            <person name="Alioto T."/>
            <person name="Alioto T."/>
            <person name="Gomez Garrido J."/>
        </authorList>
    </citation>
    <scope>NUCLEOTIDE SEQUENCE [LARGE SCALE GENOMIC DNA]</scope>
</reference>
<dbReference type="SUPFAM" id="SSF55961">
    <property type="entry name" value="Bet v1-like"/>
    <property type="match status" value="1"/>
</dbReference>
<comment type="caution">
    <text evidence="2">The sequence shown here is derived from an EMBL/GenBank/DDBJ whole genome shotgun (WGS) entry which is preliminary data.</text>
</comment>
<dbReference type="Gene3D" id="3.30.530.20">
    <property type="match status" value="1"/>
</dbReference>
<protein>
    <submittedName>
        <fullName evidence="2">Kirola-like</fullName>
    </submittedName>
</protein>
<dbReference type="Pfam" id="PF00407">
    <property type="entry name" value="Bet_v_1"/>
    <property type="match status" value="1"/>
</dbReference>
<dbReference type="Gramene" id="OE9A057892T1">
    <property type="protein sequence ID" value="OE9A057892C1"/>
    <property type="gene ID" value="OE9A057892"/>
</dbReference>
<dbReference type="Proteomes" id="UP000594638">
    <property type="component" value="Unassembled WGS sequence"/>
</dbReference>
<dbReference type="SMART" id="SM01037">
    <property type="entry name" value="Bet_v_1"/>
    <property type="match status" value="1"/>
</dbReference>
<evidence type="ECO:0000259" key="1">
    <source>
        <dbReference type="SMART" id="SM01037"/>
    </source>
</evidence>
<dbReference type="AlphaFoldDB" id="A0A8S0PXM6"/>